<dbReference type="PROSITE" id="PS50111">
    <property type="entry name" value="CHEMOTAXIS_TRANSDUC_2"/>
    <property type="match status" value="1"/>
</dbReference>
<evidence type="ECO:0000313" key="8">
    <source>
        <dbReference type="Proteomes" id="UP000595197"/>
    </source>
</evidence>
<dbReference type="PROSITE" id="PS50885">
    <property type="entry name" value="HAMP"/>
    <property type="match status" value="1"/>
</dbReference>
<keyword evidence="1" id="KW-0488">Methylation</keyword>
<dbReference type="InterPro" id="IPR004090">
    <property type="entry name" value="Chemotax_Me-accpt_rcpt"/>
</dbReference>
<dbReference type="PANTHER" id="PTHR43531:SF14">
    <property type="entry name" value="METHYL-ACCEPTING CHEMOTAXIS PROTEIN I-RELATED"/>
    <property type="match status" value="1"/>
</dbReference>
<proteinExistence type="inferred from homology"/>
<dbReference type="Gene3D" id="1.20.120.1530">
    <property type="match status" value="1"/>
</dbReference>
<dbReference type="PRINTS" id="PR00260">
    <property type="entry name" value="CHEMTRNSDUCR"/>
</dbReference>
<dbReference type="InterPro" id="IPR051310">
    <property type="entry name" value="MCP_chemotaxis"/>
</dbReference>
<dbReference type="EMBL" id="CP067420">
    <property type="protein sequence ID" value="QQP90193.1"/>
    <property type="molecule type" value="Genomic_DNA"/>
</dbReference>
<accession>A0ABX7B744</accession>
<protein>
    <recommendedName>
        <fullName evidence="9">Methyl-accepting chemotaxis protein</fullName>
    </recommendedName>
</protein>
<comment type="similarity">
    <text evidence="2">Belongs to the methyl-accepting chemotaxis (MCP) protein family.</text>
</comment>
<organism evidence="7 8">
    <name type="scientific">Skermanella cutis</name>
    <dbReference type="NCBI Taxonomy" id="2775420"/>
    <lineage>
        <taxon>Bacteria</taxon>
        <taxon>Pseudomonadati</taxon>
        <taxon>Pseudomonadota</taxon>
        <taxon>Alphaproteobacteria</taxon>
        <taxon>Rhodospirillales</taxon>
        <taxon>Azospirillaceae</taxon>
        <taxon>Skermanella</taxon>
    </lineage>
</organism>
<evidence type="ECO:0000256" key="2">
    <source>
        <dbReference type="ARBA" id="ARBA00029447"/>
    </source>
</evidence>
<dbReference type="PANTHER" id="PTHR43531">
    <property type="entry name" value="PROTEIN ICFG"/>
    <property type="match status" value="1"/>
</dbReference>
<keyword evidence="3" id="KW-0807">Transducer</keyword>
<dbReference type="PROSITE" id="PS51318">
    <property type="entry name" value="TAT"/>
    <property type="match status" value="1"/>
</dbReference>
<dbReference type="RefSeq" id="WP_201077133.1">
    <property type="nucleotide sequence ID" value="NZ_CP067420.1"/>
</dbReference>
<dbReference type="Pfam" id="PF18947">
    <property type="entry name" value="HAMP_2"/>
    <property type="match status" value="1"/>
</dbReference>
<dbReference type="InterPro" id="IPR006311">
    <property type="entry name" value="TAT_signal"/>
</dbReference>
<dbReference type="SMART" id="SM00283">
    <property type="entry name" value="MA"/>
    <property type="match status" value="1"/>
</dbReference>
<dbReference type="Pfam" id="PF00015">
    <property type="entry name" value="MCPsignal"/>
    <property type="match status" value="1"/>
</dbReference>
<gene>
    <name evidence="7" type="ORF">IGS68_02695</name>
</gene>
<keyword evidence="4" id="KW-1133">Transmembrane helix</keyword>
<dbReference type="InterPro" id="IPR004089">
    <property type="entry name" value="MCPsignal_dom"/>
</dbReference>
<keyword evidence="4" id="KW-0812">Transmembrane</keyword>
<dbReference type="InterPro" id="IPR003660">
    <property type="entry name" value="HAMP_dom"/>
</dbReference>
<dbReference type="SUPFAM" id="SSF58104">
    <property type="entry name" value="Methyl-accepting chemotaxis protein (MCP) signaling domain"/>
    <property type="match status" value="1"/>
</dbReference>
<dbReference type="Gene3D" id="1.10.287.950">
    <property type="entry name" value="Methyl-accepting chemotaxis protein"/>
    <property type="match status" value="1"/>
</dbReference>
<keyword evidence="8" id="KW-1185">Reference proteome</keyword>
<sequence>MTRSSSLSRIRALAGATAAAGAAGVLAALLASESMPAWWSAVPLAAVLAAAAAILVLAGRVERAIRRADAICAEAAAGNYDHRITGVEEGGDLGRLFVRVNDVLDLADCFSREVGAAMDHASRKLYYRRVTLTGLKGCYRAVADVINRSVADMAERDRVLAEAEHDIADLVEAASHGDFGRRLVVADGAGAMGRLCNGINALTATVSGSLTAIDGVLSAISRGDLERRIEEDLEGVFATIQASTNHMAERLQRIVAEIGDAADRIGGTAGDIADGSRNLSGSAEQQAEHLERTASAMKELTASVRSNAESAAEVTRSVEEARALANSAGQVAEDAVAAMHRIEQSSKRAADIIGLMDEIAFQTNLLALNAAVEAARAGEEGRGFAVVAAEVRMLARRAGDASGDIKRLLKESGGHVVSGVDLVTAAVKALDEIATSVTAVADRAIAIVGATRDQAVRLEQINGAVAQMDTMTQGNADLAVESAQAAETLTEQAGHLTELMAFFRHDGRAAEKRAG</sequence>
<dbReference type="Proteomes" id="UP000595197">
    <property type="component" value="Chromosome"/>
</dbReference>
<evidence type="ECO:0000256" key="1">
    <source>
        <dbReference type="ARBA" id="ARBA00022481"/>
    </source>
</evidence>
<name>A0ABX7B744_9PROT</name>
<evidence type="ECO:0000256" key="3">
    <source>
        <dbReference type="PROSITE-ProRule" id="PRU00284"/>
    </source>
</evidence>
<feature type="domain" description="Methyl-accepting transducer" evidence="5">
    <location>
        <begin position="261"/>
        <end position="490"/>
    </location>
</feature>
<keyword evidence="4" id="KW-0472">Membrane</keyword>
<feature type="domain" description="HAMP" evidence="6">
    <location>
        <begin position="204"/>
        <end position="256"/>
    </location>
</feature>
<evidence type="ECO:0000259" key="5">
    <source>
        <dbReference type="PROSITE" id="PS50111"/>
    </source>
</evidence>
<feature type="transmembrane region" description="Helical" evidence="4">
    <location>
        <begin position="37"/>
        <end position="58"/>
    </location>
</feature>
<evidence type="ECO:0008006" key="9">
    <source>
        <dbReference type="Google" id="ProtNLM"/>
    </source>
</evidence>
<evidence type="ECO:0000313" key="7">
    <source>
        <dbReference type="EMBL" id="QQP90193.1"/>
    </source>
</evidence>
<reference evidence="7" key="1">
    <citation type="submission" date="2021-02" db="EMBL/GenBank/DDBJ databases">
        <title>Skermanella TT6 skin isolate.</title>
        <authorList>
            <person name="Lee K."/>
            <person name="Ganzorig M."/>
        </authorList>
    </citation>
    <scope>NUCLEOTIDE SEQUENCE</scope>
    <source>
        <strain evidence="7">TT6</strain>
    </source>
</reference>
<evidence type="ECO:0000259" key="6">
    <source>
        <dbReference type="PROSITE" id="PS50885"/>
    </source>
</evidence>
<evidence type="ECO:0000256" key="4">
    <source>
        <dbReference type="SAM" id="Phobius"/>
    </source>
</evidence>